<proteinExistence type="predicted"/>
<gene>
    <name evidence="5" type="ORF">CVIRNUC_001554</name>
</gene>
<sequence>MASEMSGRVSTQCWLSSKPLASSRHSTVIKHRCAAGVGAKSRQRLIVTAFKESTEGVMLPMDAYRVLGVSRAASRETCIQASEKLLGSVPDVGYSQDLVLSRALALEATTSVLLDYSARRAYDRSHQVEVSYADMPGAFALMQEAGDVQPVIRWGRAWLEDNGFDRRARDVALTAALAHCDLAAYWLEEHGKDRVQDASALLKKALDLLRQYKAAPALQAEVQAAHEELQAQVALQQVALPLHEVEMRTKGLAALPGLLWSQDGTPVESFPRLSMNRAGFTDELCKHATPAEMVALYSNVRCLDNTTPNERHIAGMAGIAQGITSQKPAPIAFALRFIQAYQADPGAEDASVEIAICQLLLGRKTEALSTLGVQSDSALDDGPDSGIRDFIRAHAREDGDLTPGLLAMAQSWAEDVALPSFRGSGMAAPSLSSWFGSSQVKLHIMTHGVLQGAVSGVVGTAKGLGRSVKRLGVSAVSGAKALLSSVVPTQQQQDITEAGVPKEQYKDMLEEEVGEPFLAQATTADVDAASRRSDTVLATALTSSASLAMPAVEQEAVAEAGSSYTSCGKLQRAVATTTTERPRAAPQEAEAAPLPKQESIGALMKRFSDEGTTTATALSTSSQDGRSAATLAAPTLTASPPTPGPDSDDGKVEAWGAASDVPPVRDSIAVGIIPLDIERDMWQSFAAVRRQRTLRLVKAAAGLAVLGVAVLAWRKPEALRPSSITGAVTAPGRAAVGWVQETLLPPGPTLPADDAHSLVLEWQAAKAQALGEAHDVASLDSILGERMLQAWRLRGDALQKDDRHWHYDLKDVVVDRVDTSRDGRRALVEATLTEAGSLLASDGAVIDAYQATFTQEYELRQMRGKGWRLVASKLIF</sequence>
<accession>A0AAV1HXI3</accession>
<dbReference type="AlphaFoldDB" id="A0AAV1HXI3"/>
<feature type="domain" description="Plastid division protein CDP1-like 1st alpha solenoid" evidence="4">
    <location>
        <begin position="130"/>
        <end position="265"/>
    </location>
</feature>
<evidence type="ECO:0000313" key="5">
    <source>
        <dbReference type="EMBL" id="CAK0744522.1"/>
    </source>
</evidence>
<keyword evidence="6" id="KW-1185">Reference proteome</keyword>
<reference evidence="5 6" key="1">
    <citation type="submission" date="2023-10" db="EMBL/GenBank/DDBJ databases">
        <authorList>
            <person name="Maclean D."/>
            <person name="Macfadyen A."/>
        </authorList>
    </citation>
    <scope>NUCLEOTIDE SEQUENCE [LARGE SCALE GENOMIC DNA]</scope>
</reference>
<comment type="caution">
    <text evidence="5">The sequence shown here is derived from an EMBL/GenBank/DDBJ whole genome shotgun (WGS) entry which is preliminary data.</text>
</comment>
<dbReference type="InterPro" id="IPR057137">
    <property type="entry name" value="CDP1-like_a_solenoid_2"/>
</dbReference>
<evidence type="ECO:0000313" key="6">
    <source>
        <dbReference type="Proteomes" id="UP001314263"/>
    </source>
</evidence>
<dbReference type="PANTHER" id="PTHR33925:SF1">
    <property type="entry name" value="PROTEIN ACCUMULATION AND REPLICATION OF CHLOROPLASTS 6, CHLOROPLASTIC"/>
    <property type="match status" value="1"/>
</dbReference>
<dbReference type="EMBL" id="CAUYUE010000002">
    <property type="protein sequence ID" value="CAK0744522.1"/>
    <property type="molecule type" value="Genomic_DNA"/>
</dbReference>
<evidence type="ECO:0000259" key="3">
    <source>
        <dbReference type="Pfam" id="PF23468"/>
    </source>
</evidence>
<dbReference type="Pfam" id="PF25515">
    <property type="entry name" value="Arm_PDR"/>
    <property type="match status" value="1"/>
</dbReference>
<protein>
    <recommendedName>
        <fullName evidence="7">ARC6 IMS domain-containing protein</fullName>
    </recommendedName>
</protein>
<feature type="domain" description="Plastid division protein CDP1-like IMS" evidence="2">
    <location>
        <begin position="755"/>
        <end position="869"/>
    </location>
</feature>
<feature type="compositionally biased region" description="Low complexity" evidence="1">
    <location>
        <begin position="612"/>
        <end position="639"/>
    </location>
</feature>
<evidence type="ECO:0000259" key="2">
    <source>
        <dbReference type="Pfam" id="PF13355"/>
    </source>
</evidence>
<name>A0AAV1HXI3_9CHLO</name>
<feature type="region of interest" description="Disordered" evidence="1">
    <location>
        <begin position="611"/>
        <end position="649"/>
    </location>
</feature>
<dbReference type="InterPro" id="IPR025344">
    <property type="entry name" value="CDP1-like_IMS"/>
</dbReference>
<feature type="region of interest" description="Disordered" evidence="1">
    <location>
        <begin position="573"/>
        <end position="594"/>
    </location>
</feature>
<evidence type="ECO:0000259" key="4">
    <source>
        <dbReference type="Pfam" id="PF25515"/>
    </source>
</evidence>
<dbReference type="Pfam" id="PF23468">
    <property type="entry name" value="ARC6"/>
    <property type="match status" value="1"/>
</dbReference>
<feature type="domain" description="Plastid division protein CDP1-like 2nd alpha solenoid" evidence="3">
    <location>
        <begin position="289"/>
        <end position="444"/>
    </location>
</feature>
<organism evidence="5 6">
    <name type="scientific">Coccomyxa viridis</name>
    <dbReference type="NCBI Taxonomy" id="1274662"/>
    <lineage>
        <taxon>Eukaryota</taxon>
        <taxon>Viridiplantae</taxon>
        <taxon>Chlorophyta</taxon>
        <taxon>core chlorophytes</taxon>
        <taxon>Trebouxiophyceae</taxon>
        <taxon>Trebouxiophyceae incertae sedis</taxon>
        <taxon>Coccomyxaceae</taxon>
        <taxon>Coccomyxa</taxon>
    </lineage>
</organism>
<dbReference type="PANTHER" id="PTHR33925">
    <property type="entry name" value="PLASTID DIVISION PROTEIN CDP1, CHLOROPLASTIC-RELATED"/>
    <property type="match status" value="1"/>
</dbReference>
<evidence type="ECO:0000256" key="1">
    <source>
        <dbReference type="SAM" id="MobiDB-lite"/>
    </source>
</evidence>
<dbReference type="Pfam" id="PF13355">
    <property type="entry name" value="ARC6-like_IMS"/>
    <property type="match status" value="1"/>
</dbReference>
<dbReference type="InterPro" id="IPR044685">
    <property type="entry name" value="CPD1-like"/>
</dbReference>
<evidence type="ECO:0008006" key="7">
    <source>
        <dbReference type="Google" id="ProtNLM"/>
    </source>
</evidence>
<dbReference type="InterPro" id="IPR058032">
    <property type="entry name" value="CDP1-like_a_solenoid_1"/>
</dbReference>
<dbReference type="Proteomes" id="UP001314263">
    <property type="component" value="Unassembled WGS sequence"/>
</dbReference>